<dbReference type="Proteomes" id="UP000827724">
    <property type="component" value="Unassembled WGS sequence"/>
</dbReference>
<name>A0A9P8QRF4_9HYPO</name>
<reference evidence="1" key="1">
    <citation type="submission" date="2021-08" db="EMBL/GenBank/DDBJ databases">
        <title>Chromosome-Level Trichoderma cornu-damae using Hi-C Data.</title>
        <authorList>
            <person name="Kim C.S."/>
        </authorList>
    </citation>
    <scope>NUCLEOTIDE SEQUENCE</scope>
    <source>
        <strain evidence="1">KA19-0412C</strain>
    </source>
</reference>
<keyword evidence="2" id="KW-1185">Reference proteome</keyword>
<dbReference type="EMBL" id="JAIWOZ010000001">
    <property type="protein sequence ID" value="KAH6610985.1"/>
    <property type="molecule type" value="Genomic_DNA"/>
</dbReference>
<proteinExistence type="predicted"/>
<accession>A0A9P8QRF4</accession>
<sequence>MVYEKLEFTGRFFASFLSRCSYSLADTSRYSNSSINNISHAYKVVFMETASCHGRRSHAKAARYQSRSIAWHGIFIRSNANQFQYTLHSAAVNAVGLEINENQVIVGAAADKAISKAAFSFLISETFSESLGICQHLRLSCYGMVVGTALMARKHGVVDRAFEIVHFILLGLRILPSYAFTEEN</sequence>
<gene>
    <name evidence="1" type="ORF">Trco_001005</name>
</gene>
<protein>
    <submittedName>
        <fullName evidence="1">Uncharacterized protein</fullName>
    </submittedName>
</protein>
<evidence type="ECO:0000313" key="2">
    <source>
        <dbReference type="Proteomes" id="UP000827724"/>
    </source>
</evidence>
<evidence type="ECO:0000313" key="1">
    <source>
        <dbReference type="EMBL" id="KAH6610985.1"/>
    </source>
</evidence>
<comment type="caution">
    <text evidence="1">The sequence shown here is derived from an EMBL/GenBank/DDBJ whole genome shotgun (WGS) entry which is preliminary data.</text>
</comment>
<dbReference type="AlphaFoldDB" id="A0A9P8QRF4"/>
<organism evidence="1 2">
    <name type="scientific">Trichoderma cornu-damae</name>
    <dbReference type="NCBI Taxonomy" id="654480"/>
    <lineage>
        <taxon>Eukaryota</taxon>
        <taxon>Fungi</taxon>
        <taxon>Dikarya</taxon>
        <taxon>Ascomycota</taxon>
        <taxon>Pezizomycotina</taxon>
        <taxon>Sordariomycetes</taxon>
        <taxon>Hypocreomycetidae</taxon>
        <taxon>Hypocreales</taxon>
        <taxon>Hypocreaceae</taxon>
        <taxon>Trichoderma</taxon>
    </lineage>
</organism>